<dbReference type="PROSITE" id="PS51257">
    <property type="entry name" value="PROKAR_LIPOPROTEIN"/>
    <property type="match status" value="1"/>
</dbReference>
<evidence type="ECO:0000313" key="1">
    <source>
        <dbReference type="EMBL" id="SVA26688.1"/>
    </source>
</evidence>
<evidence type="ECO:0008006" key="2">
    <source>
        <dbReference type="Google" id="ProtNLM"/>
    </source>
</evidence>
<accession>A0A381UGC3</accession>
<proteinExistence type="predicted"/>
<dbReference type="CDD" id="cd01071">
    <property type="entry name" value="PBP2_PhnD_like"/>
    <property type="match status" value="1"/>
</dbReference>
<reference evidence="1" key="1">
    <citation type="submission" date="2018-05" db="EMBL/GenBank/DDBJ databases">
        <authorList>
            <person name="Lanie J.A."/>
            <person name="Ng W.-L."/>
            <person name="Kazmierczak K.M."/>
            <person name="Andrzejewski T.M."/>
            <person name="Davidsen T.M."/>
            <person name="Wayne K.J."/>
            <person name="Tettelin H."/>
            <person name="Glass J.I."/>
            <person name="Rusch D."/>
            <person name="Podicherti R."/>
            <person name="Tsui H.-C.T."/>
            <person name="Winkler M.E."/>
        </authorList>
    </citation>
    <scope>NUCLEOTIDE SEQUENCE</scope>
</reference>
<dbReference type="SUPFAM" id="SSF53850">
    <property type="entry name" value="Periplasmic binding protein-like II"/>
    <property type="match status" value="1"/>
</dbReference>
<dbReference type="EMBL" id="UINC01006296">
    <property type="protein sequence ID" value="SVA26688.1"/>
    <property type="molecule type" value="Genomic_DNA"/>
</dbReference>
<name>A0A381UGC3_9ZZZZ</name>
<dbReference type="AlphaFoldDB" id="A0A381UGC3"/>
<sequence>MKFIRPIAALFALLLLASACSSDSGGSTAGDGTWPGKITFGFVPSQEQEQLQDDIQPFMDVLEAALGIEVEGFVTTDYTGLVTAMGTGQADLGAFGPFGYTLAKDQFGGIEPLIMSVRYGAATYHGQWFTNDASICDSAPESGTALENSADGIVQVSALDAVALQVGVYFGDSGKALGESVDAGDVSAGMSCQADLSKVAGKTVAFTSESSTSGSLFPRLQLINAGIDPDNDINTIYTGSHDAAVIAVYNGDADIGISYDDARRSIRKTNPDVGDKVIVFNITGEIPNDIVAASTLLPSSLRTAIYDAIANYLATDEGEAMFDNIYGWTDIRGAEDSEFDIVRAAAEALGITEPPG</sequence>
<dbReference type="PANTHER" id="PTHR35841">
    <property type="entry name" value="PHOSPHONATES-BINDING PERIPLASMIC PROTEIN"/>
    <property type="match status" value="1"/>
</dbReference>
<dbReference type="Gene3D" id="3.40.190.10">
    <property type="entry name" value="Periplasmic binding protein-like II"/>
    <property type="match status" value="2"/>
</dbReference>
<protein>
    <recommendedName>
        <fullName evidence="2">Solute-binding protein family 3/N-terminal domain-containing protein</fullName>
    </recommendedName>
</protein>
<dbReference type="Pfam" id="PF12974">
    <property type="entry name" value="Phosphonate-bd"/>
    <property type="match status" value="1"/>
</dbReference>
<gene>
    <name evidence="1" type="ORF">METZ01_LOCUS79542</name>
</gene>
<organism evidence="1">
    <name type="scientific">marine metagenome</name>
    <dbReference type="NCBI Taxonomy" id="408172"/>
    <lineage>
        <taxon>unclassified sequences</taxon>
        <taxon>metagenomes</taxon>
        <taxon>ecological metagenomes</taxon>
    </lineage>
</organism>
<dbReference type="PANTHER" id="PTHR35841:SF1">
    <property type="entry name" value="PHOSPHONATES-BINDING PERIPLASMIC PROTEIN"/>
    <property type="match status" value="1"/>
</dbReference>